<dbReference type="Proteomes" id="UP000245533">
    <property type="component" value="Unassembled WGS sequence"/>
</dbReference>
<organism evidence="1 2">
    <name type="scientific">Rhodohalobacter mucosus</name>
    <dbReference type="NCBI Taxonomy" id="2079485"/>
    <lineage>
        <taxon>Bacteria</taxon>
        <taxon>Pseudomonadati</taxon>
        <taxon>Balneolota</taxon>
        <taxon>Balneolia</taxon>
        <taxon>Balneolales</taxon>
        <taxon>Balneolaceae</taxon>
        <taxon>Rhodohalobacter</taxon>
    </lineage>
</organism>
<dbReference type="OrthoDB" id="1523721at2"/>
<dbReference type="SUPFAM" id="SSF101898">
    <property type="entry name" value="NHL repeat"/>
    <property type="match status" value="1"/>
</dbReference>
<reference evidence="1 2" key="1">
    <citation type="submission" date="2018-05" db="EMBL/GenBank/DDBJ databases">
        <title>Rhodohalobacter halophilus gen. nov., sp. nov., a moderately halophilic member of the family Balneolaceae.</title>
        <authorList>
            <person name="Liu Z.-W."/>
        </authorList>
    </citation>
    <scope>NUCLEOTIDE SEQUENCE [LARGE SCALE GENOMIC DNA]</scope>
    <source>
        <strain evidence="1 2">8A47</strain>
    </source>
</reference>
<comment type="caution">
    <text evidence="1">The sequence shown here is derived from an EMBL/GenBank/DDBJ whole genome shotgun (WGS) entry which is preliminary data.</text>
</comment>
<evidence type="ECO:0008006" key="3">
    <source>
        <dbReference type="Google" id="ProtNLM"/>
    </source>
</evidence>
<dbReference type="Pfam" id="PF17170">
    <property type="entry name" value="DUF5128"/>
    <property type="match status" value="1"/>
</dbReference>
<sequence length="348" mass="39101">MSRFYPLFLICLFACQPDDSETVQFEEVNFAEVTTLLSAESHDQIGQPANLHYSNSGLILYDYSAQSVFLFDDNGEETLRFGSEGDGPGEFRYIAGLWKKNDQYIAYDRNSGKLIHYNTDGLFVKETPLDLEAMPLSMSLLTENEIYVPANGFEGSLIRRITLQNNSTVLLGESLMGDDYDFDFDRSQQEILSGKIPPTMINRLILSSNESGLFSFQQATAVLQKYSHSQELLWEVNLSDIPATEGIFDRFIEINQSFADRGMRNMYMIQHASDITAADSGVFLLMNTIPERASTVVWVSNQGDRVVSAYLPETDNFNPDLIAVSHDGADIYLGSRMDGVVVKMSWPI</sequence>
<dbReference type="RefSeq" id="WP_109647418.1">
    <property type="nucleotide sequence ID" value="NZ_QGGB01000008.1"/>
</dbReference>
<protein>
    <recommendedName>
        <fullName evidence="3">6-bladed beta-propeller protein</fullName>
    </recommendedName>
</protein>
<evidence type="ECO:0000313" key="2">
    <source>
        <dbReference type="Proteomes" id="UP000245533"/>
    </source>
</evidence>
<accession>A0A316U049</accession>
<dbReference type="InterPro" id="IPR011042">
    <property type="entry name" value="6-blade_b-propeller_TolB-like"/>
</dbReference>
<proteinExistence type="predicted"/>
<evidence type="ECO:0000313" key="1">
    <source>
        <dbReference type="EMBL" id="PWN05976.1"/>
    </source>
</evidence>
<keyword evidence="2" id="KW-1185">Reference proteome</keyword>
<name>A0A316U049_9BACT</name>
<gene>
    <name evidence="1" type="ORF">DDZ15_12405</name>
</gene>
<dbReference type="Gene3D" id="2.120.10.30">
    <property type="entry name" value="TolB, C-terminal domain"/>
    <property type="match status" value="1"/>
</dbReference>
<dbReference type="AlphaFoldDB" id="A0A316U049"/>
<dbReference type="EMBL" id="QGGB01000008">
    <property type="protein sequence ID" value="PWN05976.1"/>
    <property type="molecule type" value="Genomic_DNA"/>
</dbReference>